<dbReference type="Pfam" id="PF08346">
    <property type="entry name" value="AntA"/>
    <property type="match status" value="1"/>
</dbReference>
<dbReference type="InterPro" id="IPR044925">
    <property type="entry name" value="His-Me_finger_sf"/>
</dbReference>
<dbReference type="Gene3D" id="3.90.75.20">
    <property type="match status" value="1"/>
</dbReference>
<evidence type="ECO:0000259" key="2">
    <source>
        <dbReference type="Pfam" id="PF07463"/>
    </source>
</evidence>
<evidence type="ECO:0000313" key="4">
    <source>
        <dbReference type="EMBL" id="QEO57601.1"/>
    </source>
</evidence>
<dbReference type="EMBL" id="CP043550">
    <property type="protein sequence ID" value="QEO57601.1"/>
    <property type="molecule type" value="Genomic_DNA"/>
</dbReference>
<accession>A0ABX5ZGN1</accession>
<evidence type="ECO:0008006" key="6">
    <source>
        <dbReference type="Google" id="ProtNLM"/>
    </source>
</evidence>
<name>A0ABX5ZGN1_9GAMM</name>
<dbReference type="Pfam" id="PF03374">
    <property type="entry name" value="ANT"/>
    <property type="match status" value="1"/>
</dbReference>
<proteinExistence type="predicted"/>
<dbReference type="PANTHER" id="PTHR36180">
    <property type="entry name" value="DNA-BINDING PROTEIN-RELATED-RELATED"/>
    <property type="match status" value="1"/>
</dbReference>
<dbReference type="Proteomes" id="UP000322509">
    <property type="component" value="Chromosome"/>
</dbReference>
<feature type="domain" description="AntA/AntB antirepressor" evidence="3">
    <location>
        <begin position="18"/>
        <end position="85"/>
    </location>
</feature>
<dbReference type="InterPro" id="IPR013557">
    <property type="entry name" value="AntA/B_antirep"/>
</dbReference>
<protein>
    <recommendedName>
        <fullName evidence="6">Phage antirepressor Ant</fullName>
    </recommendedName>
</protein>
<dbReference type="InterPro" id="IPR005039">
    <property type="entry name" value="Ant_C"/>
</dbReference>
<feature type="domain" description="Antirepressor protein C-terminal" evidence="1">
    <location>
        <begin position="135"/>
        <end position="166"/>
    </location>
</feature>
<feature type="domain" description="NUMOD4" evidence="2">
    <location>
        <begin position="175"/>
        <end position="222"/>
    </location>
</feature>
<keyword evidence="5" id="KW-1185">Reference proteome</keyword>
<gene>
    <name evidence="4" type="ORF">F0R74_06940</name>
</gene>
<organism evidence="4 5">
    <name type="scientific">Francisella marina</name>
    <dbReference type="NCBI Taxonomy" id="2249302"/>
    <lineage>
        <taxon>Bacteria</taxon>
        <taxon>Pseudomonadati</taxon>
        <taxon>Pseudomonadota</taxon>
        <taxon>Gammaproteobacteria</taxon>
        <taxon>Thiotrichales</taxon>
        <taxon>Francisellaceae</taxon>
        <taxon>Francisella</taxon>
    </lineage>
</organism>
<reference evidence="4 5" key="1">
    <citation type="submission" date="2019-09" db="EMBL/GenBank/DDBJ databases">
        <title>Complete genome sequence of Francisella marina E103-15.</title>
        <authorList>
            <person name="Tekedar H.C."/>
            <person name="Griffin M.J."/>
            <person name="Waldbieser G.C."/>
            <person name="Soto E."/>
        </authorList>
    </citation>
    <scope>NUCLEOTIDE SEQUENCE [LARGE SCALE GENOMIC DNA]</scope>
    <source>
        <strain evidence="4 5">E103-15</strain>
    </source>
</reference>
<evidence type="ECO:0000313" key="5">
    <source>
        <dbReference type="Proteomes" id="UP000322509"/>
    </source>
</evidence>
<evidence type="ECO:0000259" key="3">
    <source>
        <dbReference type="Pfam" id="PF08346"/>
    </source>
</evidence>
<dbReference type="RefSeq" id="WP_149368781.1">
    <property type="nucleotide sequence ID" value="NZ_CP043550.1"/>
</dbReference>
<sequence>MNIEISKNKIGSEAINSVNARELYSFLESKQDFSTWIKNRIDKYEFEENIDYIRLHKKMEANNATQIDYIITIDMAKEISMLQRSEKGKQARKYFIECEKQLLSNSLQLPDFTNPAIAARAWADEVEKKQIALNTIEQQKPKVLFADAVSASKSAILVGELAKLIKQNFQKHKDEEFKIIKGYSNYVVSNYGRIISLRYNKQNIIKERIVQKNRNGYIMVDLFDDNKKTRLLSVHRLVAKAFLKKDTNRNCVNHIDGDRGNNHISNLEWCNNSENTKHSYDVTKNQDYSRLSDIGKEAARKLRKFTMDEVYSIRNEYNKSKTSFAKMAIKYNVGKTTMARIIKGVTYAS</sequence>
<dbReference type="PANTHER" id="PTHR36180:SF1">
    <property type="entry name" value="ANTA_ANTB ANTIREPRESSOR DOMAIN-CONTAINING PROTEIN"/>
    <property type="match status" value="1"/>
</dbReference>
<evidence type="ECO:0000259" key="1">
    <source>
        <dbReference type="Pfam" id="PF03374"/>
    </source>
</evidence>
<dbReference type="SUPFAM" id="SSF54060">
    <property type="entry name" value="His-Me finger endonucleases"/>
    <property type="match status" value="1"/>
</dbReference>
<dbReference type="Pfam" id="PF07463">
    <property type="entry name" value="NUMOD4"/>
    <property type="match status" value="1"/>
</dbReference>
<dbReference type="InterPro" id="IPR010902">
    <property type="entry name" value="NUMOD4"/>
</dbReference>